<keyword evidence="1" id="KW-1015">Disulfide bond</keyword>
<dbReference type="GO" id="GO:0016715">
    <property type="term" value="F:oxidoreductase activity, acting on paired donors, with incorporation or reduction of molecular oxygen, reduced ascorbate as one donor, and incorporation of one atom of oxygen"/>
    <property type="evidence" value="ECO:0007669"/>
    <property type="project" value="InterPro"/>
</dbReference>
<dbReference type="CDD" id="cd00538">
    <property type="entry name" value="PA"/>
    <property type="match status" value="1"/>
</dbReference>
<dbReference type="SMART" id="SM01290">
    <property type="entry name" value="N-glycanase_N"/>
    <property type="match status" value="1"/>
</dbReference>
<dbReference type="SUPFAM" id="SSF49742">
    <property type="entry name" value="PHM/PNGase F"/>
    <property type="match status" value="1"/>
</dbReference>
<name>A0A6P7K290_9TELE</name>
<protein>
    <submittedName>
        <fullName evidence="5">Uncharacterized protein LOC114448838</fullName>
    </submittedName>
</protein>
<dbReference type="Proteomes" id="UP000515145">
    <property type="component" value="Chromosome 16"/>
</dbReference>
<dbReference type="Gene3D" id="2.60.120.230">
    <property type="match status" value="2"/>
</dbReference>
<gene>
    <name evidence="5" type="primary">LOC114448838</name>
</gene>
<feature type="domain" description="Peptide-N-glycosidase F N-terminal" evidence="3">
    <location>
        <begin position="378"/>
        <end position="500"/>
    </location>
</feature>
<keyword evidence="2" id="KW-0732">Signal</keyword>
<dbReference type="InterPro" id="IPR003137">
    <property type="entry name" value="PA_domain"/>
</dbReference>
<dbReference type="InParanoid" id="A0A6P7K290"/>
<dbReference type="PANTHER" id="PTHR39319">
    <property type="entry name" value="SI:DKEY-256H2.1"/>
    <property type="match status" value="1"/>
</dbReference>
<dbReference type="Gene3D" id="3.50.30.30">
    <property type="match status" value="1"/>
</dbReference>
<evidence type="ECO:0000313" key="5">
    <source>
        <dbReference type="RefSeq" id="XP_028281841.1"/>
    </source>
</evidence>
<evidence type="ECO:0000256" key="2">
    <source>
        <dbReference type="SAM" id="SignalP"/>
    </source>
</evidence>
<evidence type="ECO:0000256" key="1">
    <source>
        <dbReference type="ARBA" id="ARBA00023157"/>
    </source>
</evidence>
<dbReference type="InterPro" id="IPR014784">
    <property type="entry name" value="Cu2_ascorb_mOase-like_C"/>
</dbReference>
<dbReference type="InterPro" id="IPR015196">
    <property type="entry name" value="PngaseF_N"/>
</dbReference>
<dbReference type="Pfam" id="PF09112">
    <property type="entry name" value="N-glycanase_N"/>
    <property type="match status" value="1"/>
</dbReference>
<dbReference type="AlphaFoldDB" id="A0A6P7K290"/>
<dbReference type="RefSeq" id="XP_028281841.1">
    <property type="nucleotide sequence ID" value="XM_028426040.1"/>
</dbReference>
<dbReference type="PANTHER" id="PTHR39319:SF1">
    <property type="entry name" value="SI:DKEY-256H2.1"/>
    <property type="match status" value="1"/>
</dbReference>
<sequence length="676" mass="74734">MGPLLPLKSALLWFLVIVTAHVTEATGTAGRRTNLTPYETGWGSYANVTQFRSRNTSGPELAAGPEPGDLAVSFKVPTLDGEFSYRPGSLRGPLVVHAFTNKSGFLECLWSSESSLTSLVEDLPDSTQVLFLSLDDSAVSDALWMREQLQRAAIHRKEVLSRLHFSPVPVFALGNWIPNVLYYWGCTGHNCGLSQAVFTSKGWNMPIVVKRLDARYDWLMARWGPASYSLIDAGDGCGPSASVMSAVAWVSEGGCSFFTKVQNMAKSNASGVLVYSLPGNPIQDMNCVGDECYSPLSIPAAMVHQEPSVAEALRFGQLVNVSFQTTPSPNFFISIDQQGALAEMGWFLYPSFSFINWQAQWFDFSADLHSKLSRPAKVVSVFDKVIMQGENGAVATVDLPLDLTDSDTLELDASLSCPGRRDSSCAQWDHTVQLFVCCEHLSPYCNMELGRWITAFRRGIGRWLTDVSPLMPLLDSSKCTFSMKTVPWAMPWIVSLNLRFSVSNRTGNLVEKLRPFRVTSLYSGGTFDKNYNKRYQPIKFPIPSSTKKVELFAVITGHGSDENGCGEFCITSHHFLINAVYNNSRIFDSAGTALGCAMRVKEGAVPNEHGTWLYGRGGWCDGLQVNPWRIDITKQLNISGFESNTIIYFGLFDGRDPNPTQQPGYIIMSSFLIFYK</sequence>
<dbReference type="InterPro" id="IPR008977">
    <property type="entry name" value="PHM/PNGase_F_dom_sf"/>
</dbReference>
<evidence type="ECO:0000259" key="3">
    <source>
        <dbReference type="SMART" id="SM01290"/>
    </source>
</evidence>
<feature type="signal peptide" evidence="2">
    <location>
        <begin position="1"/>
        <end position="25"/>
    </location>
</feature>
<keyword evidence="4" id="KW-1185">Reference proteome</keyword>
<proteinExistence type="predicted"/>
<organism evidence="4 5">
    <name type="scientific">Parambassis ranga</name>
    <name type="common">Indian glassy fish</name>
    <dbReference type="NCBI Taxonomy" id="210632"/>
    <lineage>
        <taxon>Eukaryota</taxon>
        <taxon>Metazoa</taxon>
        <taxon>Chordata</taxon>
        <taxon>Craniata</taxon>
        <taxon>Vertebrata</taxon>
        <taxon>Euteleostomi</taxon>
        <taxon>Actinopterygii</taxon>
        <taxon>Neopterygii</taxon>
        <taxon>Teleostei</taxon>
        <taxon>Neoteleostei</taxon>
        <taxon>Acanthomorphata</taxon>
        <taxon>Ovalentaria</taxon>
        <taxon>Ambassidae</taxon>
        <taxon>Parambassis</taxon>
    </lineage>
</organism>
<dbReference type="Pfam" id="PF02225">
    <property type="entry name" value="PA"/>
    <property type="match status" value="1"/>
</dbReference>
<dbReference type="InterPro" id="IPR053251">
    <property type="entry name" value="N-glycanase"/>
</dbReference>
<reference evidence="5" key="1">
    <citation type="submission" date="2025-08" db="UniProtKB">
        <authorList>
            <consortium name="RefSeq"/>
        </authorList>
    </citation>
    <scope>IDENTIFICATION</scope>
</reference>
<evidence type="ECO:0000313" key="4">
    <source>
        <dbReference type="Proteomes" id="UP000515145"/>
    </source>
</evidence>
<dbReference type="OrthoDB" id="406745at2759"/>
<dbReference type="GeneID" id="114448838"/>
<feature type="chain" id="PRO_5028041276" evidence="2">
    <location>
        <begin position="26"/>
        <end position="676"/>
    </location>
</feature>
<accession>A0A6P7K290</accession>
<dbReference type="Pfam" id="PF09113">
    <property type="entry name" value="N-glycanase_C"/>
    <property type="match status" value="1"/>
</dbReference>
<dbReference type="InterPro" id="IPR015197">
    <property type="entry name" value="PngaseF_C"/>
</dbReference>